<feature type="compositionally biased region" description="Polar residues" evidence="1">
    <location>
        <begin position="118"/>
        <end position="135"/>
    </location>
</feature>
<evidence type="ECO:0000313" key="4">
    <source>
        <dbReference type="Proteomes" id="UP001233999"/>
    </source>
</evidence>
<comment type="caution">
    <text evidence="3">The sequence shown here is derived from an EMBL/GenBank/DDBJ whole genome shotgun (WGS) entry which is preliminary data.</text>
</comment>
<feature type="compositionally biased region" description="Basic and acidic residues" evidence="1">
    <location>
        <begin position="107"/>
        <end position="117"/>
    </location>
</feature>
<feature type="region of interest" description="Disordered" evidence="1">
    <location>
        <begin position="38"/>
        <end position="57"/>
    </location>
</feature>
<evidence type="ECO:0000256" key="1">
    <source>
        <dbReference type="SAM" id="MobiDB-lite"/>
    </source>
</evidence>
<reference evidence="3" key="1">
    <citation type="journal article" date="2023" name="IScience">
        <title>Live-bearing cockroach genome reveals convergent evolutionary mechanisms linked to viviparity in insects and beyond.</title>
        <authorList>
            <person name="Fouks B."/>
            <person name="Harrison M.C."/>
            <person name="Mikhailova A.A."/>
            <person name="Marchal E."/>
            <person name="English S."/>
            <person name="Carruthers M."/>
            <person name="Jennings E.C."/>
            <person name="Chiamaka E.L."/>
            <person name="Frigard R.A."/>
            <person name="Pippel M."/>
            <person name="Attardo G.M."/>
            <person name="Benoit J.B."/>
            <person name="Bornberg-Bauer E."/>
            <person name="Tobe S.S."/>
        </authorList>
    </citation>
    <scope>NUCLEOTIDE SEQUENCE</scope>
    <source>
        <strain evidence="3">Stay&amp;Tobe</strain>
    </source>
</reference>
<keyword evidence="4" id="KW-1185">Reference proteome</keyword>
<feature type="signal peptide" evidence="2">
    <location>
        <begin position="1"/>
        <end position="19"/>
    </location>
</feature>
<organism evidence="3 4">
    <name type="scientific">Diploptera punctata</name>
    <name type="common">Pacific beetle cockroach</name>
    <dbReference type="NCBI Taxonomy" id="6984"/>
    <lineage>
        <taxon>Eukaryota</taxon>
        <taxon>Metazoa</taxon>
        <taxon>Ecdysozoa</taxon>
        <taxon>Arthropoda</taxon>
        <taxon>Hexapoda</taxon>
        <taxon>Insecta</taxon>
        <taxon>Pterygota</taxon>
        <taxon>Neoptera</taxon>
        <taxon>Polyneoptera</taxon>
        <taxon>Dictyoptera</taxon>
        <taxon>Blattodea</taxon>
        <taxon>Blaberoidea</taxon>
        <taxon>Blaberidae</taxon>
        <taxon>Diplopterinae</taxon>
        <taxon>Diploptera</taxon>
    </lineage>
</organism>
<evidence type="ECO:0000256" key="2">
    <source>
        <dbReference type="SAM" id="SignalP"/>
    </source>
</evidence>
<dbReference type="EMBL" id="JASPKZ010007189">
    <property type="protein sequence ID" value="KAJ9586185.1"/>
    <property type="molecule type" value="Genomic_DNA"/>
</dbReference>
<feature type="region of interest" description="Disordered" evidence="1">
    <location>
        <begin position="107"/>
        <end position="135"/>
    </location>
</feature>
<keyword evidence="2" id="KW-0732">Signal</keyword>
<gene>
    <name evidence="3" type="ORF">L9F63_020170</name>
</gene>
<proteinExistence type="predicted"/>
<feature type="chain" id="PRO_5042137607" evidence="2">
    <location>
        <begin position="20"/>
        <end position="146"/>
    </location>
</feature>
<protein>
    <submittedName>
        <fullName evidence="3">Uncharacterized protein</fullName>
    </submittedName>
</protein>
<reference evidence="3" key="2">
    <citation type="submission" date="2023-05" db="EMBL/GenBank/DDBJ databases">
        <authorList>
            <person name="Fouks B."/>
        </authorList>
    </citation>
    <scope>NUCLEOTIDE SEQUENCE</scope>
    <source>
        <strain evidence="3">Stay&amp;Tobe</strain>
        <tissue evidence="3">Testes</tissue>
    </source>
</reference>
<accession>A0AAD7ZT70</accession>
<sequence>MKSLVCLVFVSIAASAALADGHEYILVTRLRRGIGHGDGGYESHEESGSGGGGHSFEPITQHEVVNHYVIPKIKAVKVSVPHPIPVPVAQPVPVPVPVPQPIHIRVSRESGSTHRENGASSSRETLSGTCGETDTSSCREAISCYH</sequence>
<dbReference type="Proteomes" id="UP001233999">
    <property type="component" value="Unassembled WGS sequence"/>
</dbReference>
<evidence type="ECO:0000313" key="3">
    <source>
        <dbReference type="EMBL" id="KAJ9586185.1"/>
    </source>
</evidence>
<name>A0AAD7ZT70_DIPPU</name>
<dbReference type="AlphaFoldDB" id="A0AAD7ZT70"/>